<dbReference type="PANTHER" id="PTHR11986:SF58">
    <property type="entry name" value="LEUCINE_METHIONINE RACEMASE"/>
    <property type="match status" value="1"/>
</dbReference>
<keyword evidence="5" id="KW-0032">Aminotransferase</keyword>
<keyword evidence="6" id="KW-1185">Reference proteome</keyword>
<dbReference type="RefSeq" id="WP_268059581.1">
    <property type="nucleotide sequence ID" value="NZ_JAPQFJ010000001.1"/>
</dbReference>
<name>A0ABT4D7M0_9CLOT</name>
<sequence>MNKNIDKCKSIVEKDKEIYAQAGKLPYFPLAVKKGQGAIIEDADGNQYIDMLASAAMLNTGHCHPKIVEAITNQAKDFVHYIYPYVYHEPLVELAKQIIDITPGNFEKRIIFGLTGSDANDGMIKFARAYTGRSKIISFIGSYHGSTYGAISLSALNLNMRRKIGPLLPEIHHIHYPDCYRCRFEKKECNCNLECINELENAFKYYLAPEEVAAILIEPIAGDAGFIVPPKKYMDKLYSICKENGILFVVDEVQQGFGRTGEWFGIDNFNIEPDMVVLGKSIASGMPMSAIVARKEIMESLDAPAHTFTGTANPISCKAAIATLQVIREEKLIERSKTLGEYMKSRFREMQKKYEIIGDVRGVGMTIGVDLVKDRTTKERDANAAAKICYSAWENGVLVTFVSSNVLRIQPPLVINKEQIDISLDIIEEAIKSYLNNEISDEVLEISKGW</sequence>
<reference evidence="5" key="1">
    <citation type="submission" date="2022-12" db="EMBL/GenBank/DDBJ databases">
        <title>Clostridium sp. nov., isolated from industrial wastewater.</title>
        <authorList>
            <person name="Jiayan W."/>
        </authorList>
    </citation>
    <scope>NUCLEOTIDE SEQUENCE</scope>
    <source>
        <strain evidence="5">ZC22-4</strain>
    </source>
</reference>
<dbReference type="Gene3D" id="3.90.1150.10">
    <property type="entry name" value="Aspartate Aminotransferase, domain 1"/>
    <property type="match status" value="1"/>
</dbReference>
<dbReference type="InterPro" id="IPR049704">
    <property type="entry name" value="Aminotrans_3_PPA_site"/>
</dbReference>
<keyword evidence="3 4" id="KW-0663">Pyridoxal phosphate</keyword>
<organism evidence="5 6">
    <name type="scientific">Clostridium brassicae</name>
    <dbReference type="NCBI Taxonomy" id="2999072"/>
    <lineage>
        <taxon>Bacteria</taxon>
        <taxon>Bacillati</taxon>
        <taxon>Bacillota</taxon>
        <taxon>Clostridia</taxon>
        <taxon>Eubacteriales</taxon>
        <taxon>Clostridiaceae</taxon>
        <taxon>Clostridium</taxon>
    </lineage>
</organism>
<dbReference type="Pfam" id="PF00202">
    <property type="entry name" value="Aminotran_3"/>
    <property type="match status" value="1"/>
</dbReference>
<dbReference type="Gene3D" id="3.40.640.10">
    <property type="entry name" value="Type I PLP-dependent aspartate aminotransferase-like (Major domain)"/>
    <property type="match status" value="1"/>
</dbReference>
<evidence type="ECO:0000256" key="2">
    <source>
        <dbReference type="ARBA" id="ARBA00008954"/>
    </source>
</evidence>
<gene>
    <name evidence="5" type="ORF">OW729_01260</name>
</gene>
<comment type="cofactor">
    <cofactor evidence="1">
        <name>pyridoxal 5'-phosphate</name>
        <dbReference type="ChEBI" id="CHEBI:597326"/>
    </cofactor>
</comment>
<dbReference type="EMBL" id="JAPQFJ010000001">
    <property type="protein sequence ID" value="MCY6957226.1"/>
    <property type="molecule type" value="Genomic_DNA"/>
</dbReference>
<evidence type="ECO:0000313" key="5">
    <source>
        <dbReference type="EMBL" id="MCY6957226.1"/>
    </source>
</evidence>
<dbReference type="PIRSF" id="PIRSF000521">
    <property type="entry name" value="Transaminase_4ab_Lys_Orn"/>
    <property type="match status" value="1"/>
</dbReference>
<evidence type="ECO:0000313" key="6">
    <source>
        <dbReference type="Proteomes" id="UP001144612"/>
    </source>
</evidence>
<dbReference type="SUPFAM" id="SSF53383">
    <property type="entry name" value="PLP-dependent transferases"/>
    <property type="match status" value="1"/>
</dbReference>
<dbReference type="CDD" id="cd00610">
    <property type="entry name" value="OAT_like"/>
    <property type="match status" value="1"/>
</dbReference>
<dbReference type="InterPro" id="IPR015422">
    <property type="entry name" value="PyrdxlP-dep_Trfase_small"/>
</dbReference>
<dbReference type="NCBIfam" id="NF006368">
    <property type="entry name" value="PRK08593.1"/>
    <property type="match status" value="1"/>
</dbReference>
<keyword evidence="5" id="KW-0808">Transferase</keyword>
<accession>A0ABT4D7M0</accession>
<dbReference type="InterPro" id="IPR015421">
    <property type="entry name" value="PyrdxlP-dep_Trfase_major"/>
</dbReference>
<dbReference type="GO" id="GO:0008483">
    <property type="term" value="F:transaminase activity"/>
    <property type="evidence" value="ECO:0007669"/>
    <property type="project" value="UniProtKB-KW"/>
</dbReference>
<proteinExistence type="inferred from homology"/>
<evidence type="ECO:0000256" key="1">
    <source>
        <dbReference type="ARBA" id="ARBA00001933"/>
    </source>
</evidence>
<dbReference type="InterPro" id="IPR050103">
    <property type="entry name" value="Class-III_PLP-dep_AT"/>
</dbReference>
<evidence type="ECO:0000256" key="4">
    <source>
        <dbReference type="RuleBase" id="RU003560"/>
    </source>
</evidence>
<comment type="caution">
    <text evidence="5">The sequence shown here is derived from an EMBL/GenBank/DDBJ whole genome shotgun (WGS) entry which is preliminary data.</text>
</comment>
<protein>
    <submittedName>
        <fullName evidence="5">Aspartate aminotransferase family protein</fullName>
    </submittedName>
</protein>
<comment type="similarity">
    <text evidence="2 4">Belongs to the class-III pyridoxal-phosphate-dependent aminotransferase family.</text>
</comment>
<dbReference type="InterPro" id="IPR015424">
    <property type="entry name" value="PyrdxlP-dep_Trfase"/>
</dbReference>
<evidence type="ECO:0000256" key="3">
    <source>
        <dbReference type="ARBA" id="ARBA00022898"/>
    </source>
</evidence>
<dbReference type="InterPro" id="IPR005814">
    <property type="entry name" value="Aminotrans_3"/>
</dbReference>
<dbReference type="PANTHER" id="PTHR11986">
    <property type="entry name" value="AMINOTRANSFERASE CLASS III"/>
    <property type="match status" value="1"/>
</dbReference>
<dbReference type="NCBIfam" id="NF006228">
    <property type="entry name" value="PRK08360.1"/>
    <property type="match status" value="1"/>
</dbReference>
<dbReference type="Proteomes" id="UP001144612">
    <property type="component" value="Unassembled WGS sequence"/>
</dbReference>
<dbReference type="PROSITE" id="PS00600">
    <property type="entry name" value="AA_TRANSFER_CLASS_3"/>
    <property type="match status" value="1"/>
</dbReference>